<dbReference type="Gene3D" id="1.10.150.130">
    <property type="match status" value="1"/>
</dbReference>
<evidence type="ECO:0000313" key="9">
    <source>
        <dbReference type="EMBL" id="CUS43760.1"/>
    </source>
</evidence>
<evidence type="ECO:0000256" key="4">
    <source>
        <dbReference type="ARBA" id="ARBA00023172"/>
    </source>
</evidence>
<feature type="compositionally biased region" description="Basic residues" evidence="7">
    <location>
        <begin position="1"/>
        <end position="10"/>
    </location>
</feature>
<dbReference type="Pfam" id="PF13356">
    <property type="entry name" value="Arm-DNA-bind_3"/>
    <property type="match status" value="1"/>
</dbReference>
<dbReference type="InterPro" id="IPR002104">
    <property type="entry name" value="Integrase_catalytic"/>
</dbReference>
<dbReference type="GO" id="GO:0006310">
    <property type="term" value="P:DNA recombination"/>
    <property type="evidence" value="ECO:0007669"/>
    <property type="project" value="UniProtKB-KW"/>
</dbReference>
<dbReference type="GO" id="GO:0015074">
    <property type="term" value="P:DNA integration"/>
    <property type="evidence" value="ECO:0007669"/>
    <property type="project" value="UniProtKB-KW"/>
</dbReference>
<dbReference type="InterPro" id="IPR025166">
    <property type="entry name" value="Integrase_DNA_bind_dom"/>
</dbReference>
<organism evidence="9">
    <name type="scientific">hydrothermal vent metagenome</name>
    <dbReference type="NCBI Taxonomy" id="652676"/>
    <lineage>
        <taxon>unclassified sequences</taxon>
        <taxon>metagenomes</taxon>
        <taxon>ecological metagenomes</taxon>
    </lineage>
</organism>
<evidence type="ECO:0000256" key="2">
    <source>
        <dbReference type="ARBA" id="ARBA00022908"/>
    </source>
</evidence>
<feature type="domain" description="Tyr recombinase" evidence="8">
    <location>
        <begin position="222"/>
        <end position="398"/>
    </location>
</feature>
<dbReference type="Pfam" id="PF00589">
    <property type="entry name" value="Phage_integrase"/>
    <property type="match status" value="1"/>
</dbReference>
<sequence>MGRSLHKLTAKRVQSESRQGKHSDGGGLNLVITKDGSKRWVFAWERNRKRHEMGLGSAQDVSLARARELASEAREQIAAGLNPIEERRIALEAAIRAEEEAARQAENLHLFGVFADSYIDTHEADWKNPKHRQQWRNTIKTYAKPFLTKPMAEITQKDVLAILEPIWRTIPETAGRLRGRIETVLDAAKVAGHIKSPWENPARWKGNLEHLLSKRKSKKQARHHAAMPFEELPAFWQNLKKRPATAARALELTILCATRTNETLRMTWAEVDLDAAVWTVPAERMKMGIAHRIPLPSTAVDILRMQARRSNCDPQSFVFAGQKPGKPLSQMAMTMMLRRMNLGHYTVHGMRSSFRDYMGEMTDHPESVVEQALAHQIGDETTRAYRRRDAFLKRRLLMTDWEGYVIGLSKRGTGTVKKMPKERMKQAA</sequence>
<dbReference type="GO" id="GO:0003677">
    <property type="term" value="F:DNA binding"/>
    <property type="evidence" value="ECO:0007669"/>
    <property type="project" value="UniProtKB-KW"/>
</dbReference>
<comment type="similarity">
    <text evidence="1">Belongs to the 'phage' integrase family.</text>
</comment>
<dbReference type="Pfam" id="PF22022">
    <property type="entry name" value="Phage_int_M"/>
    <property type="match status" value="1"/>
</dbReference>
<dbReference type="GO" id="GO:0046718">
    <property type="term" value="P:symbiont entry into host cell"/>
    <property type="evidence" value="ECO:0007669"/>
    <property type="project" value="UniProtKB-KW"/>
</dbReference>
<evidence type="ECO:0000256" key="6">
    <source>
        <dbReference type="ARBA" id="ARBA00023296"/>
    </source>
</evidence>
<evidence type="ECO:0000256" key="3">
    <source>
        <dbReference type="ARBA" id="ARBA00023125"/>
    </source>
</evidence>
<dbReference type="PANTHER" id="PTHR30629:SF2">
    <property type="entry name" value="PROPHAGE INTEGRASE INTS-RELATED"/>
    <property type="match status" value="1"/>
</dbReference>
<dbReference type="Gene3D" id="3.30.160.390">
    <property type="entry name" value="Integrase, DNA-binding domain"/>
    <property type="match status" value="1"/>
</dbReference>
<evidence type="ECO:0000259" key="8">
    <source>
        <dbReference type="PROSITE" id="PS51898"/>
    </source>
</evidence>
<name>A0A160TG59_9ZZZZ</name>
<keyword evidence="5" id="KW-1179">Viral genome integration</keyword>
<dbReference type="InterPro" id="IPR011010">
    <property type="entry name" value="DNA_brk_join_enz"/>
</dbReference>
<dbReference type="InterPro" id="IPR053876">
    <property type="entry name" value="Phage_int_M"/>
</dbReference>
<dbReference type="AlphaFoldDB" id="A0A160TG59"/>
<keyword evidence="6" id="KW-1160">Virus entry into host cell</keyword>
<protein>
    <submittedName>
        <fullName evidence="9">Integrase</fullName>
    </submittedName>
</protein>
<keyword evidence="3" id="KW-0238">DNA-binding</keyword>
<evidence type="ECO:0000256" key="5">
    <source>
        <dbReference type="ARBA" id="ARBA00023195"/>
    </source>
</evidence>
<evidence type="ECO:0000256" key="7">
    <source>
        <dbReference type="SAM" id="MobiDB-lite"/>
    </source>
</evidence>
<dbReference type="PROSITE" id="PS51898">
    <property type="entry name" value="TYR_RECOMBINASE"/>
    <property type="match status" value="1"/>
</dbReference>
<dbReference type="Gene3D" id="1.10.443.10">
    <property type="entry name" value="Intergrase catalytic core"/>
    <property type="match status" value="1"/>
</dbReference>
<accession>A0A160TG59</accession>
<keyword evidence="2" id="KW-0229">DNA integration</keyword>
<dbReference type="InterPro" id="IPR038488">
    <property type="entry name" value="Integrase_DNA-bd_sf"/>
</dbReference>
<dbReference type="CDD" id="cd00801">
    <property type="entry name" value="INT_P4_C"/>
    <property type="match status" value="1"/>
</dbReference>
<feature type="compositionally biased region" description="Basic and acidic residues" evidence="7">
    <location>
        <begin position="13"/>
        <end position="24"/>
    </location>
</feature>
<gene>
    <name evidence="9" type="ORF">MGWOODY_Smn2978</name>
</gene>
<dbReference type="GO" id="GO:0075713">
    <property type="term" value="P:establishment of integrated proviral latency"/>
    <property type="evidence" value="ECO:0007669"/>
    <property type="project" value="UniProtKB-KW"/>
</dbReference>
<keyword evidence="4" id="KW-0233">DNA recombination</keyword>
<dbReference type="InterPro" id="IPR010998">
    <property type="entry name" value="Integrase_recombinase_N"/>
</dbReference>
<dbReference type="InterPro" id="IPR013762">
    <property type="entry name" value="Integrase-like_cat_sf"/>
</dbReference>
<feature type="region of interest" description="Disordered" evidence="7">
    <location>
        <begin position="1"/>
        <end position="29"/>
    </location>
</feature>
<dbReference type="PANTHER" id="PTHR30629">
    <property type="entry name" value="PROPHAGE INTEGRASE"/>
    <property type="match status" value="1"/>
</dbReference>
<reference evidence="9" key="1">
    <citation type="submission" date="2015-10" db="EMBL/GenBank/DDBJ databases">
        <authorList>
            <person name="Gilbert D.G."/>
        </authorList>
    </citation>
    <scope>NUCLEOTIDE SEQUENCE</scope>
</reference>
<dbReference type="GO" id="GO:0044826">
    <property type="term" value="P:viral genome integration into host DNA"/>
    <property type="evidence" value="ECO:0007669"/>
    <property type="project" value="UniProtKB-KW"/>
</dbReference>
<dbReference type="EMBL" id="CZQE01000081">
    <property type="protein sequence ID" value="CUS43760.1"/>
    <property type="molecule type" value="Genomic_DNA"/>
</dbReference>
<dbReference type="SUPFAM" id="SSF56349">
    <property type="entry name" value="DNA breaking-rejoining enzymes"/>
    <property type="match status" value="1"/>
</dbReference>
<proteinExistence type="inferred from homology"/>
<dbReference type="InterPro" id="IPR050808">
    <property type="entry name" value="Phage_Integrase"/>
</dbReference>
<evidence type="ECO:0000256" key="1">
    <source>
        <dbReference type="ARBA" id="ARBA00008857"/>
    </source>
</evidence>